<organism evidence="2 4">
    <name type="scientific">Cannabis sativa</name>
    <name type="common">Hemp</name>
    <name type="synonym">Marijuana</name>
    <dbReference type="NCBI Taxonomy" id="3483"/>
    <lineage>
        <taxon>Eukaryota</taxon>
        <taxon>Viridiplantae</taxon>
        <taxon>Streptophyta</taxon>
        <taxon>Embryophyta</taxon>
        <taxon>Tracheophyta</taxon>
        <taxon>Spermatophyta</taxon>
        <taxon>Magnoliopsida</taxon>
        <taxon>eudicotyledons</taxon>
        <taxon>Gunneridae</taxon>
        <taxon>Pentapetalae</taxon>
        <taxon>rosids</taxon>
        <taxon>fabids</taxon>
        <taxon>Rosales</taxon>
        <taxon>Cannabaceae</taxon>
        <taxon>Cannabis</taxon>
    </lineage>
</organism>
<keyword evidence="4" id="KW-1185">Reference proteome</keyword>
<evidence type="ECO:0000313" key="3">
    <source>
        <dbReference type="EMBL" id="KAF4378337.1"/>
    </source>
</evidence>
<protein>
    <submittedName>
        <fullName evidence="2">Uncharacterized protein</fullName>
    </submittedName>
</protein>
<keyword evidence="1" id="KW-0472">Membrane</keyword>
<feature type="transmembrane region" description="Helical" evidence="1">
    <location>
        <begin position="20"/>
        <end position="40"/>
    </location>
</feature>
<reference evidence="2 4" key="1">
    <citation type="journal article" date="2020" name="bioRxiv">
        <title>Sequence and annotation of 42 cannabis genomes reveals extensive copy number variation in cannabinoid synthesis and pathogen resistance genes.</title>
        <authorList>
            <person name="Mckernan K.J."/>
            <person name="Helbert Y."/>
            <person name="Kane L.T."/>
            <person name="Ebling H."/>
            <person name="Zhang L."/>
            <person name="Liu B."/>
            <person name="Eaton Z."/>
            <person name="Mclaughlin S."/>
            <person name="Kingan S."/>
            <person name="Baybayan P."/>
            <person name="Concepcion G."/>
            <person name="Jordan M."/>
            <person name="Riva A."/>
            <person name="Barbazuk W."/>
            <person name="Harkins T."/>
        </authorList>
    </citation>
    <scope>NUCLEOTIDE SEQUENCE [LARGE SCALE GENOMIC DNA]</scope>
    <source>
        <strain evidence="4">cv. Jamaican Lion 4</strain>
        <strain evidence="2">Father</strain>
        <tissue evidence="2">Leaf</tissue>
    </source>
</reference>
<evidence type="ECO:0000313" key="4">
    <source>
        <dbReference type="Proteomes" id="UP000583929"/>
    </source>
</evidence>
<dbReference type="Proteomes" id="UP000583929">
    <property type="component" value="Unassembled WGS sequence"/>
</dbReference>
<gene>
    <name evidence="2" type="ORF">G4B88_009951</name>
    <name evidence="3" type="ORF">G4B88_025830</name>
</gene>
<evidence type="ECO:0000256" key="1">
    <source>
        <dbReference type="SAM" id="Phobius"/>
    </source>
</evidence>
<proteinExistence type="predicted"/>
<accession>A0A7J6DPY0</accession>
<name>A0A7J6DPY0_CANSA</name>
<dbReference type="EMBL" id="JAATIQ010000137">
    <property type="protein sequence ID" value="KAF4378337.1"/>
    <property type="molecule type" value="Genomic_DNA"/>
</dbReference>
<sequence>MTRHKPLLSAILSYPTLNSANAHFSLFILIFTFIIFFVLLEHGVNGFLASKVTDFEDAVEGQDSNLQVWAAQEANDFGDLAVGFDLIDQRGLD</sequence>
<dbReference type="AlphaFoldDB" id="A0A7J6DPY0"/>
<comment type="caution">
    <text evidence="2">The sequence shown here is derived from an EMBL/GenBank/DDBJ whole genome shotgun (WGS) entry which is preliminary data.</text>
</comment>
<dbReference type="EMBL" id="JAATIQ010000757">
    <property type="protein sequence ID" value="KAF4347870.1"/>
    <property type="molecule type" value="Genomic_DNA"/>
</dbReference>
<keyword evidence="1" id="KW-0812">Transmembrane</keyword>
<evidence type="ECO:0000313" key="2">
    <source>
        <dbReference type="EMBL" id="KAF4347870.1"/>
    </source>
</evidence>
<keyword evidence="1" id="KW-1133">Transmembrane helix</keyword>